<evidence type="ECO:0000313" key="3">
    <source>
        <dbReference type="Proteomes" id="UP000028505"/>
    </source>
</evidence>
<dbReference type="RefSeq" id="WP_013141469.1">
    <property type="nucleotide sequence ID" value="NZ_CP008885.1"/>
</dbReference>
<name>A0A7U4Z662_BIFLN</name>
<keyword evidence="1" id="KW-0732">Signal</keyword>
<proteinExistence type="predicted"/>
<gene>
    <name evidence="2" type="ORF">GS08_10190</name>
</gene>
<dbReference type="InterPro" id="IPR050490">
    <property type="entry name" value="Bact_solute-bd_prot1"/>
</dbReference>
<dbReference type="SUPFAM" id="SSF53850">
    <property type="entry name" value="Periplasmic binding protein-like II"/>
    <property type="match status" value="1"/>
</dbReference>
<sequence length="454" mass="49544">MITGKLFKAAAVAVAAMVALSGCGMSSASADANTIKVMYYKTDSFVRFDALMKTVKAKIEKENPGTTVELQPVTANDNDYKTKLALAQRSAETAPDVFYEDSSQIRADADAGYLLNLDSYLAKWDDWQNDFSDAAKKVGKGKDGTYAVPLSTDTRVIWYNKRVFQKAGIVVPWQPKSWQDILDTAATIKKKLPDVTPMSMLAGTPSGEGTVMQSFYELLFGTSAGDDALQDQKSEKWVIGSQGMKDSLKFMKTIYDKGYTPSASEVLDANYGAKVGSDYLPKDKMGFAVDGSWMPSTWTIGGSYEWPDYTDVIGAALFPTQKGEKPGYVSMSGGWTMAVGAKTKNAQLAFDFVKEATNKDNSLTYAKDMVLTAVRTDVAEDPSYLEASPYQEITTEAVNYTHFRPSVTEYTKISSEVQKATENVITGQMSVDEAAKAYDDAVINIVGKDNVVTK</sequence>
<evidence type="ECO:0000313" key="2">
    <source>
        <dbReference type="EMBL" id="AIF91435.1"/>
    </source>
</evidence>
<feature type="signal peptide" evidence="1">
    <location>
        <begin position="1"/>
        <end position="30"/>
    </location>
</feature>
<protein>
    <submittedName>
        <fullName evidence="2">Sugar ABC transporter substrate-binding protein</fullName>
    </submittedName>
</protein>
<evidence type="ECO:0000256" key="1">
    <source>
        <dbReference type="SAM" id="SignalP"/>
    </source>
</evidence>
<dbReference type="EMBL" id="CP008885">
    <property type="protein sequence ID" value="AIF91435.1"/>
    <property type="molecule type" value="Genomic_DNA"/>
</dbReference>
<dbReference type="InterPro" id="IPR006059">
    <property type="entry name" value="SBP"/>
</dbReference>
<dbReference type="AlphaFoldDB" id="A0A7U4Z662"/>
<dbReference type="KEGG" id="blx:GS08_10190"/>
<dbReference type="Proteomes" id="UP000028505">
    <property type="component" value="Chromosome"/>
</dbReference>
<feature type="chain" id="PRO_5030616752" evidence="1">
    <location>
        <begin position="31"/>
        <end position="454"/>
    </location>
</feature>
<dbReference type="PROSITE" id="PS51257">
    <property type="entry name" value="PROKAR_LIPOPROTEIN"/>
    <property type="match status" value="1"/>
</dbReference>
<dbReference type="PANTHER" id="PTHR43649">
    <property type="entry name" value="ARABINOSE-BINDING PROTEIN-RELATED"/>
    <property type="match status" value="1"/>
</dbReference>
<dbReference type="Pfam" id="PF01547">
    <property type="entry name" value="SBP_bac_1"/>
    <property type="match status" value="1"/>
</dbReference>
<organism evidence="2 3">
    <name type="scientific">Bifidobacterium longum</name>
    <dbReference type="NCBI Taxonomy" id="216816"/>
    <lineage>
        <taxon>Bacteria</taxon>
        <taxon>Bacillati</taxon>
        <taxon>Actinomycetota</taxon>
        <taxon>Actinomycetes</taxon>
        <taxon>Bifidobacteriales</taxon>
        <taxon>Bifidobacteriaceae</taxon>
        <taxon>Bifidobacterium</taxon>
    </lineage>
</organism>
<dbReference type="PANTHER" id="PTHR43649:SF14">
    <property type="entry name" value="BLR3389 PROTEIN"/>
    <property type="match status" value="1"/>
</dbReference>
<dbReference type="Gene3D" id="3.40.190.10">
    <property type="entry name" value="Periplasmic binding protein-like II"/>
    <property type="match status" value="2"/>
</dbReference>
<reference evidence="2 3" key="2">
    <citation type="submission" date="2014-07" db="EMBL/GenBank/DDBJ databases">
        <title>Bifidobacterium longum genome.</title>
        <authorList>
            <person name="Yuan J."/>
            <person name="Wei X."/>
            <person name="Li H."/>
            <person name="Liu W."/>
            <person name="Wang X."/>
        </authorList>
    </citation>
    <scope>NUCLEOTIDE SEQUENCE [LARGE SCALE GENOMIC DNA]</scope>
    <source>
        <strain evidence="2 3">BXY01</strain>
    </source>
</reference>
<accession>A0A7U4Z662</accession>
<reference evidence="2 3" key="1">
    <citation type="submission" date="2014-06" db="EMBL/GenBank/DDBJ databases">
        <authorList>
            <person name="Zhao X."/>
        </authorList>
    </citation>
    <scope>NUCLEOTIDE SEQUENCE [LARGE SCALE GENOMIC DNA]</scope>
    <source>
        <strain evidence="2 3">BXY01</strain>
    </source>
</reference>